<evidence type="ECO:0000313" key="3">
    <source>
        <dbReference type="Proteomes" id="UP000595437"/>
    </source>
</evidence>
<dbReference type="GO" id="GO:0005096">
    <property type="term" value="F:GTPase activator activity"/>
    <property type="evidence" value="ECO:0007669"/>
    <property type="project" value="TreeGrafter"/>
</dbReference>
<keyword evidence="3" id="KW-1185">Reference proteome</keyword>
<dbReference type="OrthoDB" id="159449at2759"/>
<dbReference type="Gene3D" id="1.10.8.270">
    <property type="entry name" value="putative rabgap domain of human tbc1 domain family member 14 like domains"/>
    <property type="match status" value="1"/>
</dbReference>
<sequence>EEKAEQKHIDDIHKDLHRNFPTHELFGGNYEKIGQTELFLVLKAYSVLNPVQGYCQAQAPIAALLLMQMPSEAAFWCLVAICDNYIPATTTKAWRPFNSRAPFSWDSSEESPPGYIVTSASKRLIPFSS</sequence>
<accession>A0A7T8HL99</accession>
<organism evidence="2 3">
    <name type="scientific">Caligus rogercresseyi</name>
    <name type="common">Sea louse</name>
    <dbReference type="NCBI Taxonomy" id="217165"/>
    <lineage>
        <taxon>Eukaryota</taxon>
        <taxon>Metazoa</taxon>
        <taxon>Ecdysozoa</taxon>
        <taxon>Arthropoda</taxon>
        <taxon>Crustacea</taxon>
        <taxon>Multicrustacea</taxon>
        <taxon>Hexanauplia</taxon>
        <taxon>Copepoda</taxon>
        <taxon>Siphonostomatoida</taxon>
        <taxon>Caligidae</taxon>
        <taxon>Caligus</taxon>
    </lineage>
</organism>
<dbReference type="Pfam" id="PF00566">
    <property type="entry name" value="RabGAP-TBC"/>
    <property type="match status" value="1"/>
</dbReference>
<dbReference type="FunFam" id="1.10.8.270:FF:000007">
    <property type="entry name" value="TBC1 domain family member 10A"/>
    <property type="match status" value="1"/>
</dbReference>
<dbReference type="AlphaFoldDB" id="A0A7T8HL99"/>
<protein>
    <recommendedName>
        <fullName evidence="1">Rab-GAP TBC domain-containing protein</fullName>
    </recommendedName>
</protein>
<dbReference type="Proteomes" id="UP000595437">
    <property type="component" value="Chromosome 3"/>
</dbReference>
<dbReference type="PANTHER" id="PTHR47219">
    <property type="entry name" value="RAB GTPASE-ACTIVATING PROTEIN 1-LIKE"/>
    <property type="match status" value="1"/>
</dbReference>
<dbReference type="InterPro" id="IPR035969">
    <property type="entry name" value="Rab-GAP_TBC_sf"/>
</dbReference>
<evidence type="ECO:0000313" key="2">
    <source>
        <dbReference type="EMBL" id="QQP52012.1"/>
    </source>
</evidence>
<dbReference type="PANTHER" id="PTHR47219:SF4">
    <property type="entry name" value="TBC1 DOMAIN FAMILY MEMBER 10A"/>
    <property type="match status" value="1"/>
</dbReference>
<dbReference type="EMBL" id="CP045892">
    <property type="protein sequence ID" value="QQP52012.1"/>
    <property type="molecule type" value="Genomic_DNA"/>
</dbReference>
<dbReference type="InterPro" id="IPR000195">
    <property type="entry name" value="Rab-GAP-TBC_dom"/>
</dbReference>
<feature type="domain" description="Rab-GAP TBC" evidence="1">
    <location>
        <begin position="1"/>
        <end position="129"/>
    </location>
</feature>
<gene>
    <name evidence="2" type="ORF">FKW44_004001</name>
</gene>
<dbReference type="InterPro" id="IPR050302">
    <property type="entry name" value="Rab_GAP_TBC_domain"/>
</dbReference>
<name>A0A7T8HL99_CALRO</name>
<dbReference type="PROSITE" id="PS50086">
    <property type="entry name" value="TBC_RABGAP"/>
    <property type="match status" value="1"/>
</dbReference>
<feature type="non-terminal residue" evidence="2">
    <location>
        <position position="1"/>
    </location>
</feature>
<evidence type="ECO:0000259" key="1">
    <source>
        <dbReference type="PROSITE" id="PS50086"/>
    </source>
</evidence>
<dbReference type="GO" id="GO:0031267">
    <property type="term" value="F:small GTPase binding"/>
    <property type="evidence" value="ECO:0007669"/>
    <property type="project" value="TreeGrafter"/>
</dbReference>
<reference evidence="3" key="1">
    <citation type="submission" date="2021-01" db="EMBL/GenBank/DDBJ databases">
        <title>Caligus Genome Assembly.</title>
        <authorList>
            <person name="Gallardo-Escarate C."/>
        </authorList>
    </citation>
    <scope>NUCLEOTIDE SEQUENCE [LARGE SCALE GENOMIC DNA]</scope>
</reference>
<dbReference type="SUPFAM" id="SSF47923">
    <property type="entry name" value="Ypt/Rab-GAP domain of gyp1p"/>
    <property type="match status" value="1"/>
</dbReference>
<proteinExistence type="predicted"/>